<organism evidence="1 2">
    <name type="scientific">Parapusillimonas granuli</name>
    <dbReference type="NCBI Taxonomy" id="380911"/>
    <lineage>
        <taxon>Bacteria</taxon>
        <taxon>Pseudomonadati</taxon>
        <taxon>Pseudomonadota</taxon>
        <taxon>Betaproteobacteria</taxon>
        <taxon>Burkholderiales</taxon>
        <taxon>Alcaligenaceae</taxon>
        <taxon>Parapusillimonas</taxon>
    </lineage>
</organism>
<dbReference type="PANTHER" id="PTHR34846">
    <property type="entry name" value="4-CARBOXYMUCONOLACTONE DECARBOXYLASE FAMILY PROTEIN (AFU_ORTHOLOGUE AFUA_6G11590)"/>
    <property type="match status" value="1"/>
</dbReference>
<evidence type="ECO:0000313" key="1">
    <source>
        <dbReference type="EMBL" id="NYT49913.1"/>
    </source>
</evidence>
<keyword evidence="2" id="KW-1185">Reference proteome</keyword>
<dbReference type="Gene3D" id="1.20.1290.10">
    <property type="entry name" value="AhpD-like"/>
    <property type="match status" value="1"/>
</dbReference>
<protein>
    <submittedName>
        <fullName evidence="1">Carboxymuconolactone decarboxylase family protein</fullName>
    </submittedName>
</protein>
<reference evidence="1 2" key="1">
    <citation type="submission" date="2020-07" db="EMBL/GenBank/DDBJ databases">
        <title>Taxonomic revisions and descriptions of new bacterial species based on genomic comparisons in the high-G+C-content subgroup of the family Alcaligenaceae.</title>
        <authorList>
            <person name="Szabo A."/>
            <person name="Felfoldi T."/>
        </authorList>
    </citation>
    <scope>NUCLEOTIDE SEQUENCE [LARGE SCALE GENOMIC DNA]</scope>
    <source>
        <strain evidence="1 2">LMG 24012</strain>
    </source>
</reference>
<dbReference type="RefSeq" id="WP_180155319.1">
    <property type="nucleotide sequence ID" value="NZ_JACCEM010000005.1"/>
</dbReference>
<dbReference type="PANTHER" id="PTHR34846:SF11">
    <property type="entry name" value="4-CARBOXYMUCONOLACTONE DECARBOXYLASE FAMILY PROTEIN (AFU_ORTHOLOGUE AFUA_6G11590)"/>
    <property type="match status" value="1"/>
</dbReference>
<dbReference type="InterPro" id="IPR029032">
    <property type="entry name" value="AhpD-like"/>
</dbReference>
<evidence type="ECO:0000313" key="2">
    <source>
        <dbReference type="Proteomes" id="UP000559809"/>
    </source>
</evidence>
<comment type="caution">
    <text evidence="1">The sequence shown here is derived from an EMBL/GenBank/DDBJ whole genome shotgun (WGS) entry which is preliminary data.</text>
</comment>
<accession>A0A853FZ71</accession>
<dbReference type="AlphaFoldDB" id="A0A853FZ71"/>
<name>A0A853FZ71_9BURK</name>
<dbReference type="EMBL" id="JACCEM010000005">
    <property type="protein sequence ID" value="NYT49913.1"/>
    <property type="molecule type" value="Genomic_DNA"/>
</dbReference>
<dbReference type="Proteomes" id="UP000559809">
    <property type="component" value="Unassembled WGS sequence"/>
</dbReference>
<proteinExistence type="predicted"/>
<gene>
    <name evidence="1" type="ORF">H0A72_11395</name>
</gene>
<dbReference type="SUPFAM" id="SSF69118">
    <property type="entry name" value="AhpD-like"/>
    <property type="match status" value="1"/>
</dbReference>
<sequence length="188" mass="21154">MPRLLPPDPQQMDDHQRRVHDAIVAGPRGRVRGPLAVWLHRPGLAEHAQALGRYCRYDSSLSPALSELAILTIAAWWKSDFEWWAHAPIAVQAGVPTQAVDAMRRGIRPQFPDAEQAMVHEFASTLLRRREIPDELYERALALLGRDRVVDLVGVCGYYTLISMTLNVFRIPAPEGEAPRFESQDGEV</sequence>